<dbReference type="InterPro" id="IPR009060">
    <property type="entry name" value="UBA-like_sf"/>
</dbReference>
<dbReference type="InterPro" id="IPR018101">
    <property type="entry name" value="Transl_elong_Ts_CS"/>
</dbReference>
<gene>
    <name evidence="7" type="primary">tsf</name>
    <name evidence="11" type="ORF">EXT02_02230</name>
</gene>
<dbReference type="HAMAP" id="MF_00050">
    <property type="entry name" value="EF_Ts"/>
    <property type="match status" value="1"/>
</dbReference>
<keyword evidence="12" id="KW-1185">Reference proteome</keyword>
<feature type="domain" description="Translation elongation factor EFTs/EF1B dimerisation" evidence="10">
    <location>
        <begin position="70"/>
        <end position="272"/>
    </location>
</feature>
<evidence type="ECO:0000256" key="2">
    <source>
        <dbReference type="ARBA" id="ARBA00016956"/>
    </source>
</evidence>
<dbReference type="GO" id="GO:0003746">
    <property type="term" value="F:translation elongation factor activity"/>
    <property type="evidence" value="ECO:0007669"/>
    <property type="project" value="UniProtKB-UniRule"/>
</dbReference>
<dbReference type="PANTHER" id="PTHR11741:SF0">
    <property type="entry name" value="ELONGATION FACTOR TS, MITOCHONDRIAL"/>
    <property type="match status" value="1"/>
</dbReference>
<dbReference type="AlphaFoldDB" id="A0A4P6MED2"/>
<dbReference type="InterPro" id="IPR036402">
    <property type="entry name" value="EF-Ts_dimer_sf"/>
</dbReference>
<organism evidence="11 12">
    <name type="scientific">'Catharanthus roseus' aster yellows phytoplasma</name>
    <dbReference type="NCBI Taxonomy" id="1193712"/>
    <lineage>
        <taxon>Bacteria</taxon>
        <taxon>Bacillati</taxon>
        <taxon>Mycoplasmatota</taxon>
        <taxon>Mollicutes</taxon>
        <taxon>Acholeplasmatales</taxon>
        <taxon>Acholeplasmataceae</taxon>
        <taxon>Candidatus Phytoplasma</taxon>
        <taxon>16SrI (Aster yellows group)</taxon>
    </lineage>
</organism>
<evidence type="ECO:0000256" key="6">
    <source>
        <dbReference type="ARBA" id="ARBA00025453"/>
    </source>
</evidence>
<sequence length="274" mass="31007">MKITAEMIKDLRQKTHAGMNECHKALQQTEGNIEKAIVFLREKGIIKAAQKQGRATSEGITNIVFAGNNAFLYEINSETDFVSKNEHFQQLVKVLGEIILKNQLSNAKDLLAFNYQNKTVQELLLEKTSVLGENITLKRVLKVTKKPQESFGTYKHQGGRISVLVVLKNDCPSVSEDIAMHIAASKPQFLTPDKVDPTFLAEEKKILHKQTAKELSDKPAQMIEKIVENRLGKMLKDMCLSEQPFVKNADQKVKDYLKANNTDVVSYVRWEMCN</sequence>
<evidence type="ECO:0000256" key="1">
    <source>
        <dbReference type="ARBA" id="ARBA00005532"/>
    </source>
</evidence>
<proteinExistence type="inferred from homology"/>
<dbReference type="PROSITE" id="PS01127">
    <property type="entry name" value="EF_TS_2"/>
    <property type="match status" value="1"/>
</dbReference>
<evidence type="ECO:0000313" key="12">
    <source>
        <dbReference type="Proteomes" id="UP000289726"/>
    </source>
</evidence>
<dbReference type="Gene3D" id="1.10.8.10">
    <property type="entry name" value="DNA helicase RuvA subunit, C-terminal domain"/>
    <property type="match status" value="1"/>
</dbReference>
<keyword evidence="4 7" id="KW-0251">Elongation factor</keyword>
<protein>
    <recommendedName>
        <fullName evidence="2 7">Elongation factor Ts</fullName>
        <shortName evidence="7">EF-Ts</shortName>
    </recommendedName>
</protein>
<name>A0A4P6MED2_9MOLU</name>
<evidence type="ECO:0000256" key="9">
    <source>
        <dbReference type="RuleBase" id="RU000643"/>
    </source>
</evidence>
<evidence type="ECO:0000256" key="3">
    <source>
        <dbReference type="ARBA" id="ARBA00022490"/>
    </source>
</evidence>
<evidence type="ECO:0000259" key="10">
    <source>
        <dbReference type="Pfam" id="PF00889"/>
    </source>
</evidence>
<evidence type="ECO:0000256" key="7">
    <source>
        <dbReference type="HAMAP-Rule" id="MF_00050"/>
    </source>
</evidence>
<feature type="region of interest" description="Involved in Mg(2+) ion dislocation from EF-Tu" evidence="7">
    <location>
        <begin position="79"/>
        <end position="82"/>
    </location>
</feature>
<comment type="function">
    <text evidence="6 7 8">Associates with the EF-Tu.GDP complex and induces the exchange of GDP to GTP. It remains bound to the aminoacyl-tRNA.EF-Tu.GTP complex up to the GTP hydrolysis stage on the ribosome.</text>
</comment>
<comment type="subcellular location">
    <subcellularLocation>
        <location evidence="7 9">Cytoplasm</location>
    </subcellularLocation>
</comment>
<dbReference type="FunFam" id="1.10.8.10:FF:000001">
    <property type="entry name" value="Elongation factor Ts"/>
    <property type="match status" value="1"/>
</dbReference>
<evidence type="ECO:0000256" key="4">
    <source>
        <dbReference type="ARBA" id="ARBA00022768"/>
    </source>
</evidence>
<dbReference type="EMBL" id="CP035949">
    <property type="protein sequence ID" value="QBF23991.1"/>
    <property type="molecule type" value="Genomic_DNA"/>
</dbReference>
<dbReference type="InterPro" id="IPR001816">
    <property type="entry name" value="Transl_elong_EFTs/EF1B"/>
</dbReference>
<dbReference type="PANTHER" id="PTHR11741">
    <property type="entry name" value="ELONGATION FACTOR TS"/>
    <property type="match status" value="1"/>
</dbReference>
<dbReference type="InterPro" id="IPR014039">
    <property type="entry name" value="Transl_elong_EFTs/EF1B_dimer"/>
</dbReference>
<reference evidence="11 12" key="1">
    <citation type="submission" date="2019-02" db="EMBL/GenBank/DDBJ databases">
        <title>Draft Genome Sequence of Maize Bushy Stunt-like Phytoplasma group 16SrI-B (Aster yellows) in South Africa.</title>
        <authorList>
            <person name="Coetzee B."/>
            <person name="Douglas-Smit N."/>
            <person name="Maree H.J."/>
            <person name="Burger J.T."/>
            <person name="Kruger K."/>
            <person name="Pietersen G."/>
        </authorList>
    </citation>
    <scope>NUCLEOTIDE SEQUENCE [LARGE SCALE GENOMIC DNA]</scope>
    <source>
        <strain evidence="11 12">De Villa</strain>
    </source>
</reference>
<dbReference type="Proteomes" id="UP000289726">
    <property type="component" value="Chromosome"/>
</dbReference>
<dbReference type="Gene3D" id="3.30.479.20">
    <property type="entry name" value="Elongation factor Ts, dimerisation domain"/>
    <property type="match status" value="2"/>
</dbReference>
<dbReference type="NCBIfam" id="TIGR00116">
    <property type="entry name" value="tsf"/>
    <property type="match status" value="1"/>
</dbReference>
<evidence type="ECO:0000313" key="11">
    <source>
        <dbReference type="EMBL" id="QBF23991.1"/>
    </source>
</evidence>
<evidence type="ECO:0000256" key="5">
    <source>
        <dbReference type="ARBA" id="ARBA00022917"/>
    </source>
</evidence>
<evidence type="ECO:0000256" key="8">
    <source>
        <dbReference type="RuleBase" id="RU000642"/>
    </source>
</evidence>
<keyword evidence="3 7" id="KW-0963">Cytoplasm</keyword>
<dbReference type="RefSeq" id="WP_069028335.1">
    <property type="nucleotide sequence ID" value="NZ_CP035949.1"/>
</dbReference>
<dbReference type="GO" id="GO:0005737">
    <property type="term" value="C:cytoplasm"/>
    <property type="evidence" value="ECO:0007669"/>
    <property type="project" value="UniProtKB-SubCell"/>
</dbReference>
<dbReference type="SUPFAM" id="SSF46934">
    <property type="entry name" value="UBA-like"/>
    <property type="match status" value="1"/>
</dbReference>
<comment type="similarity">
    <text evidence="1 7 8">Belongs to the EF-Ts family.</text>
</comment>
<dbReference type="Pfam" id="PF00889">
    <property type="entry name" value="EF_TS"/>
    <property type="match status" value="1"/>
</dbReference>
<dbReference type="Gene3D" id="1.10.286.20">
    <property type="match status" value="1"/>
</dbReference>
<accession>A0A4P6MED2</accession>
<dbReference type="SUPFAM" id="SSF54713">
    <property type="entry name" value="Elongation factor Ts (EF-Ts), dimerisation domain"/>
    <property type="match status" value="1"/>
</dbReference>
<keyword evidence="5 7" id="KW-0648">Protein biosynthesis</keyword>